<proteinExistence type="predicted"/>
<accession>A0A7F8QB92</accession>
<protein>
    <submittedName>
        <fullName evidence="3">BDNF/NT-3 growth factors receptor-like</fullName>
    </submittedName>
</protein>
<keyword evidence="2" id="KW-1185">Reference proteome</keyword>
<evidence type="ECO:0000256" key="1">
    <source>
        <dbReference type="SAM" id="Phobius"/>
    </source>
</evidence>
<evidence type="ECO:0000313" key="3">
    <source>
        <dbReference type="RefSeq" id="XP_030878492.1"/>
    </source>
</evidence>
<organism evidence="2 3">
    <name type="scientific">Leptonychotes weddellii</name>
    <name type="common">Weddell seal</name>
    <name type="synonym">Otaria weddellii</name>
    <dbReference type="NCBI Taxonomy" id="9713"/>
    <lineage>
        <taxon>Eukaryota</taxon>
        <taxon>Metazoa</taxon>
        <taxon>Chordata</taxon>
        <taxon>Craniata</taxon>
        <taxon>Vertebrata</taxon>
        <taxon>Euteleostomi</taxon>
        <taxon>Mammalia</taxon>
        <taxon>Eutheria</taxon>
        <taxon>Laurasiatheria</taxon>
        <taxon>Carnivora</taxon>
        <taxon>Caniformia</taxon>
        <taxon>Pinnipedia</taxon>
        <taxon>Phocidae</taxon>
        <taxon>Monachinae</taxon>
        <taxon>Lobodontini</taxon>
        <taxon>Leptonychotes</taxon>
    </lineage>
</organism>
<evidence type="ECO:0000313" key="2">
    <source>
        <dbReference type="Proteomes" id="UP000245341"/>
    </source>
</evidence>
<dbReference type="KEGG" id="lww:115938681"/>
<dbReference type="RefSeq" id="XP_030878492.1">
    <property type="nucleotide sequence ID" value="XM_031022632.1"/>
</dbReference>
<dbReference type="Proteomes" id="UP000245341">
    <property type="component" value="Unplaced"/>
</dbReference>
<keyword evidence="1" id="KW-1133">Transmembrane helix</keyword>
<name>A0A7F8QB92_LEPWE</name>
<dbReference type="AlphaFoldDB" id="A0A7F8QB92"/>
<gene>
    <name evidence="3" type="primary">LOC115938681</name>
</gene>
<feature type="transmembrane region" description="Helical" evidence="1">
    <location>
        <begin position="44"/>
        <end position="67"/>
    </location>
</feature>
<reference evidence="3" key="1">
    <citation type="submission" date="2025-08" db="UniProtKB">
        <authorList>
            <consortium name="RefSeq"/>
        </authorList>
    </citation>
    <scope>IDENTIFICATION</scope>
    <source>
        <tissue evidence="3">Liver</tissue>
    </source>
</reference>
<dbReference type="GeneID" id="115938681"/>
<keyword evidence="1" id="KW-0812">Transmembrane</keyword>
<feature type="non-terminal residue" evidence="3">
    <location>
        <position position="1"/>
    </location>
</feature>
<keyword evidence="1" id="KW-0472">Membrane</keyword>
<sequence length="97" mass="10587">ANPNYPDVIYEDYGTAANDIGDTTNRSNEIPSTDVADKSGREHLSVYAVVVIASVVGFCLLVMLFLLKLARHSKFGMKGKKGSVYFTSYVESFLASD</sequence>